<dbReference type="AlphaFoldDB" id="A0A7Y9EWK8"/>
<dbReference type="RefSeq" id="WP_179434042.1">
    <property type="nucleotide sequence ID" value="NZ_BAABLC010000002.1"/>
</dbReference>
<evidence type="ECO:0000256" key="5">
    <source>
        <dbReference type="SAM" id="Phobius"/>
    </source>
</evidence>
<evidence type="ECO:0000313" key="7">
    <source>
        <dbReference type="EMBL" id="NYD55159.1"/>
    </source>
</evidence>
<sequence length="278" mass="28248">MTDDRTALVLGGGGVTGIAWATGLLLGLERGGLALRDADRIIGTSAGAAVGAQLTGPLSLDDLYDRQLCGVVRELPGGLSGAALLRIGLPVALRHDAAAALRSIGRFAASRAEDRREARRHVIEQRLDGADWASDRDLGLTAIDIDSGERVVFTAGGPASLADAVEASCAVPGVWPVVTIDGHRYMDGGMRSPANVDLADGASQAVVIAPMPRAARKDTAAQVELSALGIPGAVLSPDEQSRAAIGTNALDPSARTAAAQAGLAQAVRDADAVAAVWG</sequence>
<evidence type="ECO:0000256" key="3">
    <source>
        <dbReference type="ARBA" id="ARBA00023098"/>
    </source>
</evidence>
<reference evidence="7 8" key="1">
    <citation type="submission" date="2020-07" db="EMBL/GenBank/DDBJ databases">
        <title>Sequencing the genomes of 1000 actinobacteria strains.</title>
        <authorList>
            <person name="Klenk H.-P."/>
        </authorList>
    </citation>
    <scope>NUCLEOTIDE SEQUENCE [LARGE SCALE GENOMIC DNA]</scope>
    <source>
        <strain evidence="7 8">DSM 22185</strain>
    </source>
</reference>
<dbReference type="GO" id="GO:0016787">
    <property type="term" value="F:hydrolase activity"/>
    <property type="evidence" value="ECO:0007669"/>
    <property type="project" value="UniProtKB-UniRule"/>
</dbReference>
<dbReference type="EMBL" id="JACCBH010000001">
    <property type="protein sequence ID" value="NYD55159.1"/>
    <property type="molecule type" value="Genomic_DNA"/>
</dbReference>
<dbReference type="Gene3D" id="3.40.1090.10">
    <property type="entry name" value="Cytosolic phospholipase A2 catalytic domain"/>
    <property type="match status" value="2"/>
</dbReference>
<keyword evidence="5" id="KW-0472">Membrane</keyword>
<evidence type="ECO:0000256" key="1">
    <source>
        <dbReference type="ARBA" id="ARBA00022801"/>
    </source>
</evidence>
<feature type="short sequence motif" description="GXSXG" evidence="4">
    <location>
        <begin position="43"/>
        <end position="47"/>
    </location>
</feature>
<dbReference type="Pfam" id="PF01734">
    <property type="entry name" value="Patatin"/>
    <property type="match status" value="1"/>
</dbReference>
<feature type="active site" description="Proton acceptor" evidence="4">
    <location>
        <position position="187"/>
    </location>
</feature>
<comment type="caution">
    <text evidence="7">The sequence shown here is derived from an EMBL/GenBank/DDBJ whole genome shotgun (WGS) entry which is preliminary data.</text>
</comment>
<keyword evidence="5" id="KW-1133">Transmembrane helix</keyword>
<proteinExistence type="predicted"/>
<gene>
    <name evidence="7" type="ORF">BKA02_002214</name>
</gene>
<keyword evidence="2 4" id="KW-0442">Lipid degradation</keyword>
<dbReference type="PANTHER" id="PTHR14226:SF57">
    <property type="entry name" value="BLR7027 PROTEIN"/>
    <property type="match status" value="1"/>
</dbReference>
<accession>A0A7Y9EWK8</accession>
<dbReference type="InterPro" id="IPR050301">
    <property type="entry name" value="NTE"/>
</dbReference>
<dbReference type="PROSITE" id="PS51635">
    <property type="entry name" value="PNPLA"/>
    <property type="match status" value="1"/>
</dbReference>
<feature type="short sequence motif" description="DGA/G" evidence="4">
    <location>
        <begin position="187"/>
        <end position="189"/>
    </location>
</feature>
<dbReference type="Proteomes" id="UP000552045">
    <property type="component" value="Unassembled WGS sequence"/>
</dbReference>
<evidence type="ECO:0000313" key="8">
    <source>
        <dbReference type="Proteomes" id="UP000552045"/>
    </source>
</evidence>
<evidence type="ECO:0000259" key="6">
    <source>
        <dbReference type="PROSITE" id="PS51635"/>
    </source>
</evidence>
<dbReference type="SUPFAM" id="SSF52151">
    <property type="entry name" value="FabD/lysophospholipase-like"/>
    <property type="match status" value="1"/>
</dbReference>
<keyword evidence="8" id="KW-1185">Reference proteome</keyword>
<dbReference type="PANTHER" id="PTHR14226">
    <property type="entry name" value="NEUROPATHY TARGET ESTERASE/SWISS CHEESE D.MELANOGASTER"/>
    <property type="match status" value="1"/>
</dbReference>
<feature type="domain" description="PNPLA" evidence="6">
    <location>
        <begin position="8"/>
        <end position="200"/>
    </location>
</feature>
<feature type="transmembrane region" description="Helical" evidence="5">
    <location>
        <begin position="6"/>
        <end position="28"/>
    </location>
</feature>
<keyword evidence="1 4" id="KW-0378">Hydrolase</keyword>
<feature type="short sequence motif" description="GXGXXG" evidence="4">
    <location>
        <begin position="12"/>
        <end position="17"/>
    </location>
</feature>
<keyword evidence="5" id="KW-0812">Transmembrane</keyword>
<name>A0A7Y9EWK8_9MICO</name>
<evidence type="ECO:0000256" key="2">
    <source>
        <dbReference type="ARBA" id="ARBA00022963"/>
    </source>
</evidence>
<keyword evidence="3 4" id="KW-0443">Lipid metabolism</keyword>
<dbReference type="InterPro" id="IPR016035">
    <property type="entry name" value="Acyl_Trfase/lysoPLipase"/>
</dbReference>
<organism evidence="7 8">
    <name type="scientific">Microbacterium pseudoresistens</name>
    <dbReference type="NCBI Taxonomy" id="640634"/>
    <lineage>
        <taxon>Bacteria</taxon>
        <taxon>Bacillati</taxon>
        <taxon>Actinomycetota</taxon>
        <taxon>Actinomycetes</taxon>
        <taxon>Micrococcales</taxon>
        <taxon>Microbacteriaceae</taxon>
        <taxon>Microbacterium</taxon>
    </lineage>
</organism>
<feature type="active site" description="Nucleophile" evidence="4">
    <location>
        <position position="45"/>
    </location>
</feature>
<protein>
    <submittedName>
        <fullName evidence="7">NTE family protein</fullName>
    </submittedName>
</protein>
<dbReference type="InterPro" id="IPR002641">
    <property type="entry name" value="PNPLA_dom"/>
</dbReference>
<dbReference type="GO" id="GO:0016042">
    <property type="term" value="P:lipid catabolic process"/>
    <property type="evidence" value="ECO:0007669"/>
    <property type="project" value="UniProtKB-UniRule"/>
</dbReference>
<evidence type="ECO:0000256" key="4">
    <source>
        <dbReference type="PROSITE-ProRule" id="PRU01161"/>
    </source>
</evidence>